<accession>A0A2T0K4N6</accession>
<sequence>MRELPVFLPGVLDSDLTDPALAAAGRAWLGGGPAASPEGAAVVAFAAIHLDSDEHERHPWFADLWLTERGVRFAAEAVVALYSLSTVAEGGEPLMRKIRRDGTEIMGLRRRRAGDGGFWALYSDPHMLALLRIRAALAAAPDTVHEETVTALEPLRAFGPHARCAISVLVPSRSDWVTADWAEALAEPDSHDERIQFLRGEHDYYRASVLLNAISTPEQAAAALAHPKTLAPGWPGGYPTLVDGLGPAAVPLLLRRLDELEPPMAERRQLIDLLAVLPDDGALGGLIDRAGQRDVRQAMIEATSRFPETALRTLAARAGKPLASDLLAARVRADPALAGQVAAGLTGAPGARIREHLSGVAATVPARPEALPPLLADPPWRNRRTNPPVVLDLKAPESPTTMVWAPGEREEWLSVTFAVTGTVDWPAVADRIRRGETVDPREAAEFFIAAPEETARPLLADWKPTPAPDADFWMRRIIARFESDALLPLRRLAFHDAAVTAPLMLPFASPDVAWRMEARLAPRPPAPAAPAPVGPAPVGPAPVGPAPASPDQRGHAAPGAHAWLERHPEFAASLLVPRALGPDGRARQSAQHTLLYMAATGHAETIREAAASYGPEAASAAATLIAADPWAILPVKLPAIPQWFDPATLPAIRLRRHTRPAEPSTHPASGAAQPVSEPVPVLPTGVVRDLVMVFALHDAAESYPGVGIVREACEPADLARFAWALFEAWQTAGSNSRQGWVLDTLGEVGDDDTVRRLTPLIMEWPGQKAHARAVTGLGILARIGTDVALLHMNRVATRCRFSGLRSAAERQIAQFAERQGLSAEQLADRLVPDFGLDSDGGLMLDYGARQFVVGFDEELKPFVVDGTGKRLRTLPKPGARDDAELADAAYRRFTVLKKDVRAIATDQVRRLERAMVTGRRWPAGEFRRFFAEHPLMRHLTRRLLWGRFDAKGALAGGIRVAEDGTFADVDDQETTIGAGELLGVVHPVHLAETLPRWSEIFADYRIVQPFPQLGREILALTEAEAGGATVGAGGTTAGAGGIGAGARGTVLTRFQGSVVSSRAVLGLESHGWVRNAMRDSRTVTSLSPSAAYALELELEPGVVIGSMDVFPEQTLGPLRLNSRTDKFGDLDPVVIFEVIRDLELLTGSR</sequence>
<evidence type="ECO:0000313" key="4">
    <source>
        <dbReference type="Proteomes" id="UP000239415"/>
    </source>
</evidence>
<keyword evidence="4" id="KW-1185">Reference proteome</keyword>
<dbReference type="InterPro" id="IPR025406">
    <property type="entry name" value="DUF4132"/>
</dbReference>
<evidence type="ECO:0000313" key="3">
    <source>
        <dbReference type="EMBL" id="PRX17875.1"/>
    </source>
</evidence>
<gene>
    <name evidence="3" type="ORF">CLV67_11444</name>
</gene>
<feature type="region of interest" description="Disordered" evidence="1">
    <location>
        <begin position="524"/>
        <end position="558"/>
    </location>
</feature>
<dbReference type="Proteomes" id="UP000239415">
    <property type="component" value="Unassembled WGS sequence"/>
</dbReference>
<feature type="domain" description="DUF4132" evidence="2">
    <location>
        <begin position="868"/>
        <end position="1027"/>
    </location>
</feature>
<organism evidence="3 4">
    <name type="scientific">Actinoplanes italicus</name>
    <dbReference type="NCBI Taxonomy" id="113567"/>
    <lineage>
        <taxon>Bacteria</taxon>
        <taxon>Bacillati</taxon>
        <taxon>Actinomycetota</taxon>
        <taxon>Actinomycetes</taxon>
        <taxon>Micromonosporales</taxon>
        <taxon>Micromonosporaceae</taxon>
        <taxon>Actinoplanes</taxon>
    </lineage>
</organism>
<reference evidence="3 4" key="1">
    <citation type="submission" date="2018-03" db="EMBL/GenBank/DDBJ databases">
        <title>Genomic Encyclopedia of Archaeal and Bacterial Type Strains, Phase II (KMG-II): from individual species to whole genera.</title>
        <authorList>
            <person name="Goeker M."/>
        </authorList>
    </citation>
    <scope>NUCLEOTIDE SEQUENCE [LARGE SCALE GENOMIC DNA]</scope>
    <source>
        <strain evidence="3 4">DSM 43146</strain>
    </source>
</reference>
<comment type="caution">
    <text evidence="3">The sequence shown here is derived from an EMBL/GenBank/DDBJ whole genome shotgun (WGS) entry which is preliminary data.</text>
</comment>
<proteinExistence type="predicted"/>
<dbReference type="Pfam" id="PF13569">
    <property type="entry name" value="DUF4132"/>
    <property type="match status" value="1"/>
</dbReference>
<dbReference type="EMBL" id="PVMZ01000014">
    <property type="protein sequence ID" value="PRX17875.1"/>
    <property type="molecule type" value="Genomic_DNA"/>
</dbReference>
<feature type="compositionally biased region" description="Pro residues" evidence="1">
    <location>
        <begin position="524"/>
        <end position="548"/>
    </location>
</feature>
<name>A0A2T0K4N6_9ACTN</name>
<evidence type="ECO:0000259" key="2">
    <source>
        <dbReference type="Pfam" id="PF13569"/>
    </source>
</evidence>
<evidence type="ECO:0000256" key="1">
    <source>
        <dbReference type="SAM" id="MobiDB-lite"/>
    </source>
</evidence>
<protein>
    <submittedName>
        <fullName evidence="3">Uncharacterized protein DUF4132</fullName>
    </submittedName>
</protein>
<dbReference type="AlphaFoldDB" id="A0A2T0K4N6"/>